<keyword evidence="9 15" id="KW-1133">Transmembrane helix</keyword>
<keyword evidence="6 15" id="KW-0812">Transmembrane</keyword>
<dbReference type="PANTHER" id="PTHR13462">
    <property type="entry name" value="CALCIUM UNIPORTER PROTEIN, MITOCHONDRIAL"/>
    <property type="match status" value="1"/>
</dbReference>
<dbReference type="PANTHER" id="PTHR13462:SF10">
    <property type="entry name" value="CALCIUM UNIPORTER PROTEIN, MITOCHONDRIAL"/>
    <property type="match status" value="1"/>
</dbReference>
<dbReference type="GO" id="GO:0015292">
    <property type="term" value="F:uniporter activity"/>
    <property type="evidence" value="ECO:0007669"/>
    <property type="project" value="UniProtKB-UniRule"/>
</dbReference>
<dbReference type="InterPro" id="IPR006769">
    <property type="entry name" value="MCU_C"/>
</dbReference>
<evidence type="ECO:0000313" key="17">
    <source>
        <dbReference type="Proteomes" id="UP000046395"/>
    </source>
</evidence>
<evidence type="ECO:0000256" key="15">
    <source>
        <dbReference type="RuleBase" id="RU367035"/>
    </source>
</evidence>
<dbReference type="WBParaSite" id="TMUE_3000011113.1">
    <property type="protein sequence ID" value="TMUE_3000011113.1"/>
    <property type="gene ID" value="WBGene00301157"/>
</dbReference>
<reference evidence="18" key="1">
    <citation type="submission" date="2019-12" db="UniProtKB">
        <authorList>
            <consortium name="WormBaseParasite"/>
        </authorList>
    </citation>
    <scope>IDENTIFICATION</scope>
</reference>
<evidence type="ECO:0000256" key="5">
    <source>
        <dbReference type="ARBA" id="ARBA00022673"/>
    </source>
</evidence>
<evidence type="ECO:0000256" key="11">
    <source>
        <dbReference type="ARBA" id="ARBA00023128"/>
    </source>
</evidence>
<keyword evidence="8 15" id="KW-0106">Calcium</keyword>
<comment type="similarity">
    <text evidence="2 15">Belongs to the MCU (TC 1.A.77) family.</text>
</comment>
<feature type="transmembrane region" description="Helical" evidence="15">
    <location>
        <begin position="217"/>
        <end position="235"/>
    </location>
</feature>
<protein>
    <recommendedName>
        <fullName evidence="15">Calcium uniporter protein</fullName>
    </recommendedName>
</protein>
<dbReference type="InterPro" id="IPR039055">
    <property type="entry name" value="MCU_fam"/>
</dbReference>
<keyword evidence="12 15" id="KW-0472">Membrane</keyword>
<dbReference type="Proteomes" id="UP000046395">
    <property type="component" value="Unassembled WGS sequence"/>
</dbReference>
<keyword evidence="4 15" id="KW-0109">Calcium transport</keyword>
<comment type="function">
    <text evidence="15">Mitochondrial inner membrane calcium uniporter that mediates calcium uptake into mitochondria. Mitochondrial calcium homeostasis plays key roles in cellular physiology and regulates cell bioenergetics, cytoplasmic calcium signals and activation of cell death pathways.</text>
</comment>
<keyword evidence="13 15" id="KW-0407">Ion channel</keyword>
<keyword evidence="3 15" id="KW-0813">Transport</keyword>
<comment type="subcellular location">
    <subcellularLocation>
        <location evidence="1 15">Mitochondrion inner membrane</location>
        <topology evidence="1 15">Multi-pass membrane protein</topology>
    </subcellularLocation>
</comment>
<accession>A0A5S6QVI2</accession>
<sequence length="291" mass="33383">MINYFEWETRQSIPTDVLGDRCKDRRDEASKFGVYEDGRRERSGMSAGSCEADEKLHRSGAPSAALMLQNGFALLKLKLPSQAEHCLFVLQLRSQTVGDLKQDILKEDDSLQSVAFYITEEKVEQRQLPQLHLLLQTLQQYRSAEKIGEQERNITKQLANVQEQLLPLKEQVDSMVNQANRRAKASLWFGLCYLGAQGGILARLTWWEYSWDVMEPITYFVTYAGVLVSYGYFLITRQPYEYPVIKDRIAANYLHRAVTNSRFNVKTVRDAQRTSIHFGKRAFSPKATEGA</sequence>
<organism evidence="17 18">
    <name type="scientific">Trichuris muris</name>
    <name type="common">Mouse whipworm</name>
    <dbReference type="NCBI Taxonomy" id="70415"/>
    <lineage>
        <taxon>Eukaryota</taxon>
        <taxon>Metazoa</taxon>
        <taxon>Ecdysozoa</taxon>
        <taxon>Nematoda</taxon>
        <taxon>Enoplea</taxon>
        <taxon>Dorylaimia</taxon>
        <taxon>Trichinellida</taxon>
        <taxon>Trichuridae</taxon>
        <taxon>Trichuris</taxon>
    </lineage>
</organism>
<evidence type="ECO:0000256" key="6">
    <source>
        <dbReference type="ARBA" id="ARBA00022692"/>
    </source>
</evidence>
<evidence type="ECO:0000256" key="2">
    <source>
        <dbReference type="ARBA" id="ARBA00005653"/>
    </source>
</evidence>
<evidence type="ECO:0000256" key="10">
    <source>
        <dbReference type="ARBA" id="ARBA00023065"/>
    </source>
</evidence>
<dbReference type="Pfam" id="PF04678">
    <property type="entry name" value="MCU"/>
    <property type="match status" value="1"/>
</dbReference>
<feature type="domain" description="Calcium uniporter protein C-terminal" evidence="16">
    <location>
        <begin position="119"/>
        <end position="267"/>
    </location>
</feature>
<keyword evidence="17" id="KW-1185">Reference proteome</keyword>
<feature type="transmembrane region" description="Helical" evidence="15">
    <location>
        <begin position="185"/>
        <end position="205"/>
    </location>
</feature>
<dbReference type="STRING" id="70415.A0A5S6QVI2"/>
<evidence type="ECO:0000256" key="14">
    <source>
        <dbReference type="ARBA" id="ARBA00036634"/>
    </source>
</evidence>
<dbReference type="GO" id="GO:0036444">
    <property type="term" value="P:calcium import into the mitochondrion"/>
    <property type="evidence" value="ECO:0007669"/>
    <property type="project" value="TreeGrafter"/>
</dbReference>
<dbReference type="GO" id="GO:0051560">
    <property type="term" value="P:mitochondrial calcium ion homeostasis"/>
    <property type="evidence" value="ECO:0007669"/>
    <property type="project" value="UniProtKB-UniRule"/>
</dbReference>
<evidence type="ECO:0000256" key="4">
    <source>
        <dbReference type="ARBA" id="ARBA00022568"/>
    </source>
</evidence>
<dbReference type="GO" id="GO:1990246">
    <property type="term" value="C:uniplex complex"/>
    <property type="evidence" value="ECO:0007669"/>
    <property type="project" value="TreeGrafter"/>
</dbReference>
<evidence type="ECO:0000256" key="13">
    <source>
        <dbReference type="ARBA" id="ARBA00023303"/>
    </source>
</evidence>
<comment type="domain">
    <text evidence="15">The selectivity filter, in which calcium ions are arranged in single file, is composed of two acidic rings separated by one helical turn along the central axis of the channel pore.</text>
</comment>
<name>A0A5S6QVI2_TRIMR</name>
<dbReference type="AlphaFoldDB" id="A0A5S6QVI2"/>
<keyword evidence="10 15" id="KW-0406">Ion transport</keyword>
<keyword evidence="5 15" id="KW-0107">Calcium channel</keyword>
<evidence type="ECO:0000256" key="1">
    <source>
        <dbReference type="ARBA" id="ARBA00004448"/>
    </source>
</evidence>
<proteinExistence type="inferred from homology"/>
<evidence type="ECO:0000259" key="16">
    <source>
        <dbReference type="Pfam" id="PF04678"/>
    </source>
</evidence>
<evidence type="ECO:0000313" key="18">
    <source>
        <dbReference type="WBParaSite" id="TMUE_3000011113.1"/>
    </source>
</evidence>
<comment type="catalytic activity">
    <reaction evidence="14">
        <text>Ca(2+)(in) = Ca(2+)(out)</text>
        <dbReference type="Rhea" id="RHEA:29671"/>
        <dbReference type="ChEBI" id="CHEBI:29108"/>
    </reaction>
</comment>
<evidence type="ECO:0000256" key="3">
    <source>
        <dbReference type="ARBA" id="ARBA00022448"/>
    </source>
</evidence>
<keyword evidence="11 15" id="KW-0496">Mitochondrion</keyword>
<dbReference type="GO" id="GO:0005262">
    <property type="term" value="F:calcium channel activity"/>
    <property type="evidence" value="ECO:0007669"/>
    <property type="project" value="UniProtKB-UniRule"/>
</dbReference>
<keyword evidence="7 15" id="KW-0999">Mitochondrion inner membrane</keyword>
<evidence type="ECO:0000256" key="8">
    <source>
        <dbReference type="ARBA" id="ARBA00022837"/>
    </source>
</evidence>
<evidence type="ECO:0000256" key="9">
    <source>
        <dbReference type="ARBA" id="ARBA00022989"/>
    </source>
</evidence>
<evidence type="ECO:0000256" key="12">
    <source>
        <dbReference type="ARBA" id="ARBA00023136"/>
    </source>
</evidence>
<evidence type="ECO:0000256" key="7">
    <source>
        <dbReference type="ARBA" id="ARBA00022792"/>
    </source>
</evidence>